<evidence type="ECO:0000313" key="1">
    <source>
        <dbReference type="EMBL" id="UNI14882.1"/>
    </source>
</evidence>
<name>A0A9Q8V7K2_9HYPO</name>
<dbReference type="AlphaFoldDB" id="A0A9Q8V7K2"/>
<dbReference type="EMBL" id="CP086354">
    <property type="protein sequence ID" value="UNI14882.1"/>
    <property type="molecule type" value="Genomic_DNA"/>
</dbReference>
<dbReference type="GeneID" id="72063426"/>
<evidence type="ECO:0000313" key="2">
    <source>
        <dbReference type="Proteomes" id="UP000829364"/>
    </source>
</evidence>
<dbReference type="Proteomes" id="UP000829364">
    <property type="component" value="Chromosome 1"/>
</dbReference>
<dbReference type="RefSeq" id="XP_047838363.1">
    <property type="nucleotide sequence ID" value="XM_047982399.1"/>
</dbReference>
<gene>
    <name evidence="1" type="ORF">JDV02_001463</name>
</gene>
<keyword evidence="2" id="KW-1185">Reference proteome</keyword>
<organism evidence="1 2">
    <name type="scientific">Purpureocillium takamizusanense</name>
    <dbReference type="NCBI Taxonomy" id="2060973"/>
    <lineage>
        <taxon>Eukaryota</taxon>
        <taxon>Fungi</taxon>
        <taxon>Dikarya</taxon>
        <taxon>Ascomycota</taxon>
        <taxon>Pezizomycotina</taxon>
        <taxon>Sordariomycetes</taxon>
        <taxon>Hypocreomycetidae</taxon>
        <taxon>Hypocreales</taxon>
        <taxon>Ophiocordycipitaceae</taxon>
        <taxon>Purpureocillium</taxon>
    </lineage>
</organism>
<sequence>MGWAWDWDGTDAAAAAAAAAGRAVVGREDGTEPAPKQNWTGFLMSGFAEIGPAGGMGNFVRPMVGDKVDDSRTRCDEASPAGQLLPSQHLVRQCGVWYSMYPARIRQLPHCVATGRQAKFSFVRSGGCLSTPY</sequence>
<reference evidence="1" key="1">
    <citation type="submission" date="2021-11" db="EMBL/GenBank/DDBJ databases">
        <title>Purpureocillium_takamizusanense_genome.</title>
        <authorList>
            <person name="Nguyen N.-H."/>
        </authorList>
    </citation>
    <scope>NUCLEOTIDE SEQUENCE</scope>
    <source>
        <strain evidence="1">PT3</strain>
    </source>
</reference>
<dbReference type="KEGG" id="ptkz:JDV02_001463"/>
<accession>A0A9Q8V7K2</accession>
<protein>
    <submittedName>
        <fullName evidence="1">Uncharacterized protein</fullName>
    </submittedName>
</protein>
<proteinExistence type="predicted"/>